<sequence length="136" mass="14083">MSFFIENWILIAVAFAAGAMLVWPAVSAGGRAGSLKPTEAVMLMNRDKAVVVDVCEAAEFAAGHVIGAKHVPLADLETKLPGTVKNKATPVILVCATGARSNRALAIAKKLGYENAHSLSGGMGAWRAASLPVEKA</sequence>
<comment type="caution">
    <text evidence="2">The sequence shown here is derived from an EMBL/GenBank/DDBJ whole genome shotgun (WGS) entry which is preliminary data.</text>
</comment>
<dbReference type="CDD" id="cd00158">
    <property type="entry name" value="RHOD"/>
    <property type="match status" value="1"/>
</dbReference>
<dbReference type="RefSeq" id="WP_310310482.1">
    <property type="nucleotide sequence ID" value="NZ_JAVDWU010000001.1"/>
</dbReference>
<dbReference type="InterPro" id="IPR001763">
    <property type="entry name" value="Rhodanese-like_dom"/>
</dbReference>
<dbReference type="PROSITE" id="PS50206">
    <property type="entry name" value="RHODANESE_3"/>
    <property type="match status" value="1"/>
</dbReference>
<dbReference type="Proteomes" id="UP001265700">
    <property type="component" value="Unassembled WGS sequence"/>
</dbReference>
<dbReference type="EMBL" id="JAVDWU010000001">
    <property type="protein sequence ID" value="MDR7148205.1"/>
    <property type="molecule type" value="Genomic_DNA"/>
</dbReference>
<gene>
    <name evidence="2" type="ORF">J2W49_000133</name>
</gene>
<accession>A0ABU1WG06</accession>
<proteinExistence type="predicted"/>
<feature type="domain" description="Rhodanese" evidence="1">
    <location>
        <begin position="45"/>
        <end position="135"/>
    </location>
</feature>
<dbReference type="Gene3D" id="3.40.250.10">
    <property type="entry name" value="Rhodanese-like domain"/>
    <property type="match status" value="1"/>
</dbReference>
<dbReference type="InterPro" id="IPR050229">
    <property type="entry name" value="GlpE_sulfurtransferase"/>
</dbReference>
<dbReference type="SMART" id="SM00450">
    <property type="entry name" value="RHOD"/>
    <property type="match status" value="1"/>
</dbReference>
<evidence type="ECO:0000313" key="3">
    <source>
        <dbReference type="Proteomes" id="UP001265700"/>
    </source>
</evidence>
<dbReference type="SUPFAM" id="SSF52821">
    <property type="entry name" value="Rhodanese/Cell cycle control phosphatase"/>
    <property type="match status" value="1"/>
</dbReference>
<keyword evidence="3" id="KW-1185">Reference proteome</keyword>
<evidence type="ECO:0000313" key="2">
    <source>
        <dbReference type="EMBL" id="MDR7148205.1"/>
    </source>
</evidence>
<evidence type="ECO:0000259" key="1">
    <source>
        <dbReference type="PROSITE" id="PS50206"/>
    </source>
</evidence>
<name>A0ABU1WG06_9BURK</name>
<dbReference type="PANTHER" id="PTHR43031">
    <property type="entry name" value="FAD-DEPENDENT OXIDOREDUCTASE"/>
    <property type="match status" value="1"/>
</dbReference>
<dbReference type="PANTHER" id="PTHR43031:SF18">
    <property type="entry name" value="RHODANESE-RELATED SULFURTRANSFERASES"/>
    <property type="match status" value="1"/>
</dbReference>
<reference evidence="2 3" key="1">
    <citation type="submission" date="2023-07" db="EMBL/GenBank/DDBJ databases">
        <title>Sorghum-associated microbial communities from plants grown in Nebraska, USA.</title>
        <authorList>
            <person name="Schachtman D."/>
        </authorList>
    </citation>
    <scope>NUCLEOTIDE SEQUENCE [LARGE SCALE GENOMIC DNA]</scope>
    <source>
        <strain evidence="2 3">4249</strain>
    </source>
</reference>
<dbReference type="Pfam" id="PF00581">
    <property type="entry name" value="Rhodanese"/>
    <property type="match status" value="1"/>
</dbReference>
<dbReference type="InterPro" id="IPR036873">
    <property type="entry name" value="Rhodanese-like_dom_sf"/>
</dbReference>
<protein>
    <submittedName>
        <fullName evidence="2">Rhodanese-related sulfurtransferase</fullName>
    </submittedName>
</protein>
<organism evidence="2 3">
    <name type="scientific">Hydrogenophaga palleronii</name>
    <dbReference type="NCBI Taxonomy" id="65655"/>
    <lineage>
        <taxon>Bacteria</taxon>
        <taxon>Pseudomonadati</taxon>
        <taxon>Pseudomonadota</taxon>
        <taxon>Betaproteobacteria</taxon>
        <taxon>Burkholderiales</taxon>
        <taxon>Comamonadaceae</taxon>
        <taxon>Hydrogenophaga</taxon>
    </lineage>
</organism>